<dbReference type="InterPro" id="IPR035973">
    <property type="entry name" value="Cyt_c_oxidase_su3-like_sf"/>
</dbReference>
<feature type="transmembrane region" description="Helical" evidence="1">
    <location>
        <begin position="85"/>
        <end position="106"/>
    </location>
</feature>
<evidence type="ECO:0000313" key="2">
    <source>
        <dbReference type="EMBL" id="GAK98394.1"/>
    </source>
</evidence>
<dbReference type="EC" id="1.9.3.1" evidence="2"/>
<accession>A0A090Q5M0</accession>
<keyword evidence="1" id="KW-0472">Membrane</keyword>
<dbReference type="Gene3D" id="1.20.120.80">
    <property type="entry name" value="Cytochrome c oxidase, subunit III, four-helix bundle"/>
    <property type="match status" value="1"/>
</dbReference>
<evidence type="ECO:0000256" key="1">
    <source>
        <dbReference type="SAM" id="Phobius"/>
    </source>
</evidence>
<dbReference type="GO" id="GO:0004129">
    <property type="term" value="F:cytochrome-c oxidase activity"/>
    <property type="evidence" value="ECO:0007669"/>
    <property type="project" value="InterPro"/>
</dbReference>
<proteinExistence type="predicted"/>
<dbReference type="GO" id="GO:0016020">
    <property type="term" value="C:membrane"/>
    <property type="evidence" value="ECO:0007669"/>
    <property type="project" value="InterPro"/>
</dbReference>
<keyword evidence="1" id="KW-1133">Transmembrane helix</keyword>
<comment type="caution">
    <text evidence="2">The sequence shown here is derived from an EMBL/GenBank/DDBJ whole genome shotgun (WGS) entry which is preliminary data.</text>
</comment>
<organism evidence="2 3">
    <name type="scientific">Nonlabens ulvanivorans</name>
    <name type="common">Persicivirga ulvanivorans</name>
    <dbReference type="NCBI Taxonomy" id="906888"/>
    <lineage>
        <taxon>Bacteria</taxon>
        <taxon>Pseudomonadati</taxon>
        <taxon>Bacteroidota</taxon>
        <taxon>Flavobacteriia</taxon>
        <taxon>Flavobacteriales</taxon>
        <taxon>Flavobacteriaceae</taxon>
        <taxon>Nonlabens</taxon>
    </lineage>
</organism>
<dbReference type="InterPro" id="IPR013833">
    <property type="entry name" value="Cyt_c_oxidase_su3_a-hlx"/>
</dbReference>
<sequence length="116" mass="13258">MEEIELTHDEKIARSKKQMMWFGIVSLIMMFAGLTSAYVVSRGRKDWVEIELPEEFFWSTGVILLSSLTLFLAKKAILNSNKKGATILTIITFILGSTFVFMQFAGFDSLVNEKYF</sequence>
<gene>
    <name evidence="2" type="ORF">JCM19314_2425</name>
</gene>
<name>A0A090Q5M0_NONUL</name>
<evidence type="ECO:0000313" key="3">
    <source>
        <dbReference type="Proteomes" id="UP000029226"/>
    </source>
</evidence>
<dbReference type="GO" id="GO:0016491">
    <property type="term" value="F:oxidoreductase activity"/>
    <property type="evidence" value="ECO:0007669"/>
    <property type="project" value="UniProtKB-KW"/>
</dbReference>
<reference evidence="2 3" key="1">
    <citation type="journal article" date="2014" name="Genome Announc.">
        <title>Draft Genome Sequences of Marine Flavobacterium Nonlabens Strains NR17, NR24, NR27, NR32, NR33, and Ara13.</title>
        <authorList>
            <person name="Nakanishi M."/>
            <person name="Meirelles P."/>
            <person name="Suzuki R."/>
            <person name="Takatani N."/>
            <person name="Mino S."/>
            <person name="Suda W."/>
            <person name="Oshima K."/>
            <person name="Hattori M."/>
            <person name="Ohkuma M."/>
            <person name="Hosokawa M."/>
            <person name="Miyashita K."/>
            <person name="Thompson F.L."/>
            <person name="Niwa A."/>
            <person name="Sawabe T."/>
            <person name="Sawabe T."/>
        </authorList>
    </citation>
    <scope>NUCLEOTIDE SEQUENCE [LARGE SCALE GENOMIC DNA]</scope>
    <source>
        <strain evidence="3">JCM19314</strain>
    </source>
</reference>
<feature type="transmembrane region" description="Helical" evidence="1">
    <location>
        <begin position="21"/>
        <end position="41"/>
    </location>
</feature>
<protein>
    <submittedName>
        <fullName evidence="2">Alternative cytochrome c oxidase polypeptide CoxO</fullName>
        <ecNumber evidence="2">1.9.3.1</ecNumber>
    </submittedName>
</protein>
<keyword evidence="1" id="KW-0812">Transmembrane</keyword>
<keyword evidence="2" id="KW-0560">Oxidoreductase</keyword>
<dbReference type="SUPFAM" id="SSF81452">
    <property type="entry name" value="Cytochrome c oxidase subunit III-like"/>
    <property type="match status" value="1"/>
</dbReference>
<dbReference type="AlphaFoldDB" id="A0A090Q5M0"/>
<feature type="transmembrane region" description="Helical" evidence="1">
    <location>
        <begin position="56"/>
        <end position="73"/>
    </location>
</feature>
<dbReference type="GO" id="GO:0022904">
    <property type="term" value="P:respiratory electron transport chain"/>
    <property type="evidence" value="ECO:0007669"/>
    <property type="project" value="InterPro"/>
</dbReference>
<dbReference type="EMBL" id="BBMM01000001">
    <property type="protein sequence ID" value="GAK98394.1"/>
    <property type="molecule type" value="Genomic_DNA"/>
</dbReference>
<dbReference type="Proteomes" id="UP000029226">
    <property type="component" value="Unassembled WGS sequence"/>
</dbReference>